<feature type="domain" description="Transposase IS116/IS110/IS902 C-terminal" evidence="2">
    <location>
        <begin position="213"/>
        <end position="291"/>
    </location>
</feature>
<dbReference type="InterPro" id="IPR002525">
    <property type="entry name" value="Transp_IS110-like_N"/>
</dbReference>
<accession>A0ABY2QDZ8</accession>
<protein>
    <submittedName>
        <fullName evidence="3">IS110 family transposase</fullName>
    </submittedName>
</protein>
<dbReference type="PANTHER" id="PTHR33055:SF3">
    <property type="entry name" value="PUTATIVE TRANSPOSASE FOR IS117-RELATED"/>
    <property type="match status" value="1"/>
</dbReference>
<proteinExistence type="predicted"/>
<evidence type="ECO:0000313" key="4">
    <source>
        <dbReference type="Proteomes" id="UP000308038"/>
    </source>
</evidence>
<dbReference type="EMBL" id="SSTI01000029">
    <property type="protein sequence ID" value="THG36809.1"/>
    <property type="molecule type" value="Genomic_DNA"/>
</dbReference>
<dbReference type="InterPro" id="IPR047650">
    <property type="entry name" value="Transpos_IS110"/>
</dbReference>
<gene>
    <name evidence="3" type="ORF">E5988_16480</name>
</gene>
<dbReference type="Pfam" id="PF01548">
    <property type="entry name" value="DEDD_Tnp_IS110"/>
    <property type="match status" value="1"/>
</dbReference>
<evidence type="ECO:0000313" key="3">
    <source>
        <dbReference type="EMBL" id="THG36809.1"/>
    </source>
</evidence>
<comment type="caution">
    <text evidence="3">The sequence shown here is derived from an EMBL/GenBank/DDBJ whole genome shotgun (WGS) entry which is preliminary data.</text>
</comment>
<dbReference type="Pfam" id="PF02371">
    <property type="entry name" value="Transposase_20"/>
    <property type="match status" value="1"/>
</dbReference>
<organism evidence="3 4">
    <name type="scientific">Sphingomonas olei</name>
    <dbReference type="NCBI Taxonomy" id="1886787"/>
    <lineage>
        <taxon>Bacteria</taxon>
        <taxon>Pseudomonadati</taxon>
        <taxon>Pseudomonadota</taxon>
        <taxon>Alphaproteobacteria</taxon>
        <taxon>Sphingomonadales</taxon>
        <taxon>Sphingomonadaceae</taxon>
        <taxon>Sphingomonas</taxon>
    </lineage>
</organism>
<dbReference type="NCBIfam" id="NF033542">
    <property type="entry name" value="transpos_IS110"/>
    <property type="match status" value="1"/>
</dbReference>
<feature type="domain" description="Transposase IS110-like N-terminal" evidence="1">
    <location>
        <begin position="8"/>
        <end position="148"/>
    </location>
</feature>
<reference evidence="3 4" key="1">
    <citation type="submission" date="2019-04" db="EMBL/GenBank/DDBJ databases">
        <title>Microbes associate with the intestines of laboratory mice.</title>
        <authorList>
            <person name="Navarre W."/>
            <person name="Wong E."/>
            <person name="Huang K.C."/>
            <person name="Tropini C."/>
            <person name="Ng K."/>
            <person name="Yu B."/>
        </authorList>
    </citation>
    <scope>NUCLEOTIDE SEQUENCE [LARGE SCALE GENOMIC DNA]</scope>
    <source>
        <strain evidence="3 4">NM83_B4-11</strain>
    </source>
</reference>
<evidence type="ECO:0000259" key="2">
    <source>
        <dbReference type="Pfam" id="PF02371"/>
    </source>
</evidence>
<sequence>MQQDVVTVGVDLAKNVFQVHAISADGRVLVRRQLRRGEVLKFFTSLPPCLVGMEACASAHHWGRELLALGHDVRLMPPAYVKPYVKRGKTDAADAEAICEAVTRPTMRFVAVKSVDQQAVLMLHKTRDLLVRQRTALINALRAHLSEYGIVTSKGPGGVAALMKLLHEGQEKLPAHAQSALHTIGAQLRSLASEVDRLESQILAWHRGNDTSRRLATIPGIGPITASAIAAAVPDASLFRSGRQFAAWLGLTPRPHSSGGKERLGGISKQGDGYLRKLLVVGATAVMRMARKDATRQPWIAQLLERKPVKIATVGLANKTARIAWAVMARKEVYAAAAA</sequence>
<evidence type="ECO:0000259" key="1">
    <source>
        <dbReference type="Pfam" id="PF01548"/>
    </source>
</evidence>
<dbReference type="InterPro" id="IPR003346">
    <property type="entry name" value="Transposase_20"/>
</dbReference>
<dbReference type="RefSeq" id="WP_046406371.1">
    <property type="nucleotide sequence ID" value="NZ_SSTI01000029.1"/>
</dbReference>
<dbReference type="Proteomes" id="UP000308038">
    <property type="component" value="Unassembled WGS sequence"/>
</dbReference>
<dbReference type="PANTHER" id="PTHR33055">
    <property type="entry name" value="TRANSPOSASE FOR INSERTION SEQUENCE ELEMENT IS1111A"/>
    <property type="match status" value="1"/>
</dbReference>
<keyword evidence="4" id="KW-1185">Reference proteome</keyword>
<name>A0ABY2QDZ8_9SPHN</name>